<sequence>MSAASAAYIKLAEYYVRCREKAAALPSQQDLVQYWSGIGFTLDGVRYVAPLDEVSEILKVPPYTRVPGVLNWMKGVANVRGRLMTVMDLTGFLDKPTALQERRRRLLVIDEGELYTGLTVDDVLGMQHFPVDGYVPEAPALDDAVRPYTLGAYQRDNEYWPVLSLFRLADDPRFLQVARTG</sequence>
<dbReference type="KEGG" id="apac:S7S_17935"/>
<dbReference type="GO" id="GO:0006935">
    <property type="term" value="P:chemotaxis"/>
    <property type="evidence" value="ECO:0007669"/>
    <property type="project" value="InterPro"/>
</dbReference>
<dbReference type="PANTHER" id="PTHR22617">
    <property type="entry name" value="CHEMOTAXIS SENSOR HISTIDINE KINASE-RELATED"/>
    <property type="match status" value="1"/>
</dbReference>
<dbReference type="Pfam" id="PF01584">
    <property type="entry name" value="CheW"/>
    <property type="match status" value="1"/>
</dbReference>
<feature type="domain" description="CheW-like" evidence="1">
    <location>
        <begin position="34"/>
        <end position="174"/>
    </location>
</feature>
<dbReference type="RefSeq" id="WP_008734646.1">
    <property type="nucleotide sequence ID" value="NZ_CP004387.1"/>
</dbReference>
<evidence type="ECO:0000313" key="3">
    <source>
        <dbReference type="Proteomes" id="UP000006764"/>
    </source>
</evidence>
<keyword evidence="3" id="KW-1185">Reference proteome</keyword>
<evidence type="ECO:0000259" key="1">
    <source>
        <dbReference type="PROSITE" id="PS50851"/>
    </source>
</evidence>
<dbReference type="STRING" id="391936.S7S_17935"/>
<evidence type="ECO:0000313" key="2">
    <source>
        <dbReference type="EMBL" id="AJD49999.1"/>
    </source>
</evidence>
<dbReference type="Proteomes" id="UP000006764">
    <property type="component" value="Chromosome"/>
</dbReference>
<dbReference type="GO" id="GO:0005829">
    <property type="term" value="C:cytosol"/>
    <property type="evidence" value="ECO:0007669"/>
    <property type="project" value="TreeGrafter"/>
</dbReference>
<dbReference type="AlphaFoldDB" id="A0A0B4XNS6"/>
<gene>
    <name evidence="2" type="ORF">S7S_17935</name>
</gene>
<organism evidence="2 3">
    <name type="scientific">Isoalcanivorax pacificus W11-5</name>
    <dbReference type="NCBI Taxonomy" id="391936"/>
    <lineage>
        <taxon>Bacteria</taxon>
        <taxon>Pseudomonadati</taxon>
        <taxon>Pseudomonadota</taxon>
        <taxon>Gammaproteobacteria</taxon>
        <taxon>Oceanospirillales</taxon>
        <taxon>Alcanivoracaceae</taxon>
        <taxon>Isoalcanivorax</taxon>
    </lineage>
</organism>
<dbReference type="HOGENOM" id="CLU_048995_6_1_6"/>
<dbReference type="SMART" id="SM00260">
    <property type="entry name" value="CheW"/>
    <property type="match status" value="1"/>
</dbReference>
<dbReference type="Gene3D" id="2.30.30.40">
    <property type="entry name" value="SH3 Domains"/>
    <property type="match status" value="1"/>
</dbReference>
<accession>A0A0B4XNS6</accession>
<dbReference type="InterPro" id="IPR002545">
    <property type="entry name" value="CheW-lke_dom"/>
</dbReference>
<dbReference type="SUPFAM" id="SSF50341">
    <property type="entry name" value="CheW-like"/>
    <property type="match status" value="1"/>
</dbReference>
<dbReference type="EMBL" id="CP004387">
    <property type="protein sequence ID" value="AJD49999.1"/>
    <property type="molecule type" value="Genomic_DNA"/>
</dbReference>
<dbReference type="InterPro" id="IPR039315">
    <property type="entry name" value="CheW"/>
</dbReference>
<dbReference type="PANTHER" id="PTHR22617:SF43">
    <property type="entry name" value="PROTEIN PILI"/>
    <property type="match status" value="1"/>
</dbReference>
<proteinExistence type="predicted"/>
<protein>
    <submittedName>
        <fullName evidence="2">Type IV pili signal transduction protein PilI</fullName>
    </submittedName>
</protein>
<dbReference type="InterPro" id="IPR036061">
    <property type="entry name" value="CheW-like_dom_sf"/>
</dbReference>
<name>A0A0B4XNS6_9GAMM</name>
<dbReference type="OrthoDB" id="5298045at2"/>
<dbReference type="PROSITE" id="PS50851">
    <property type="entry name" value="CHEW"/>
    <property type="match status" value="1"/>
</dbReference>
<dbReference type="Gene3D" id="2.40.50.180">
    <property type="entry name" value="CheA-289, Domain 4"/>
    <property type="match status" value="1"/>
</dbReference>
<reference evidence="2 3" key="1">
    <citation type="journal article" date="2012" name="J. Bacteriol.">
        <title>Genome sequence of an alkane-degrading bacterium, Alcanivorax pacificus type strain W11-5, isolated from deep sea sediment.</title>
        <authorList>
            <person name="Lai Q."/>
            <person name="Shao Z."/>
        </authorList>
    </citation>
    <scope>NUCLEOTIDE SEQUENCE [LARGE SCALE GENOMIC DNA]</scope>
    <source>
        <strain evidence="2 3">W11-5</strain>
    </source>
</reference>
<dbReference type="GO" id="GO:0007165">
    <property type="term" value="P:signal transduction"/>
    <property type="evidence" value="ECO:0007669"/>
    <property type="project" value="InterPro"/>
</dbReference>